<dbReference type="EMBL" id="JRRC01505756">
    <property type="protein sequence ID" value="KHG08688.1"/>
    <property type="molecule type" value="Genomic_DNA"/>
</dbReference>
<name>A0A0B0N2T2_GOSAR</name>
<protein>
    <submittedName>
        <fullName evidence="1">Uncharacterized protein</fullName>
    </submittedName>
</protein>
<dbReference type="Proteomes" id="UP000032142">
    <property type="component" value="Unassembled WGS sequence"/>
</dbReference>
<proteinExistence type="predicted"/>
<comment type="caution">
    <text evidence="1">The sequence shown here is derived from an EMBL/GenBank/DDBJ whole genome shotgun (WGS) entry which is preliminary data.</text>
</comment>
<reference evidence="2" key="1">
    <citation type="submission" date="2014-09" db="EMBL/GenBank/DDBJ databases">
        <authorList>
            <person name="Mudge J."/>
            <person name="Ramaraj T."/>
            <person name="Lindquist I.E."/>
            <person name="Bharti A.K."/>
            <person name="Sundararajan A."/>
            <person name="Cameron C.T."/>
            <person name="Woodward J.E."/>
            <person name="May G.D."/>
            <person name="Brubaker C."/>
            <person name="Broadhvest J."/>
            <person name="Wilkins T.A."/>
        </authorList>
    </citation>
    <scope>NUCLEOTIDE SEQUENCE</scope>
    <source>
        <strain evidence="2">cv. AKA8401</strain>
    </source>
</reference>
<organism evidence="1 2">
    <name type="scientific">Gossypium arboreum</name>
    <name type="common">Tree cotton</name>
    <name type="synonym">Gossypium nanking</name>
    <dbReference type="NCBI Taxonomy" id="29729"/>
    <lineage>
        <taxon>Eukaryota</taxon>
        <taxon>Viridiplantae</taxon>
        <taxon>Streptophyta</taxon>
        <taxon>Embryophyta</taxon>
        <taxon>Tracheophyta</taxon>
        <taxon>Spermatophyta</taxon>
        <taxon>Magnoliopsida</taxon>
        <taxon>eudicotyledons</taxon>
        <taxon>Gunneridae</taxon>
        <taxon>Pentapetalae</taxon>
        <taxon>rosids</taxon>
        <taxon>malvids</taxon>
        <taxon>Malvales</taxon>
        <taxon>Malvaceae</taxon>
        <taxon>Malvoideae</taxon>
        <taxon>Gossypium</taxon>
    </lineage>
</organism>
<dbReference type="AlphaFoldDB" id="A0A0B0N2T2"/>
<gene>
    <name evidence="1" type="ORF">F383_35926</name>
</gene>
<sequence>MPSRNQAQAELQRLRDQMA</sequence>
<keyword evidence="2" id="KW-1185">Reference proteome</keyword>
<evidence type="ECO:0000313" key="1">
    <source>
        <dbReference type="EMBL" id="KHG08688.1"/>
    </source>
</evidence>
<accession>A0A0B0N2T2</accession>
<evidence type="ECO:0000313" key="2">
    <source>
        <dbReference type="Proteomes" id="UP000032142"/>
    </source>
</evidence>